<keyword evidence="4 7" id="KW-0812">Transmembrane</keyword>
<comment type="subcellular location">
    <subcellularLocation>
        <location evidence="1 7">Cell membrane</location>
        <topology evidence="1 7">Multi-pass membrane protein</topology>
    </subcellularLocation>
</comment>
<dbReference type="PROSITE" id="PS50928">
    <property type="entry name" value="ABC_TM1"/>
    <property type="match status" value="1"/>
</dbReference>
<accession>A0ABV1L492</accession>
<comment type="similarity">
    <text evidence="7">Belongs to the binding-protein-dependent transport system permease family.</text>
</comment>
<protein>
    <submittedName>
        <fullName evidence="9">ABC transporter permease subunit</fullName>
    </submittedName>
</protein>
<evidence type="ECO:0000256" key="4">
    <source>
        <dbReference type="ARBA" id="ARBA00022692"/>
    </source>
</evidence>
<evidence type="ECO:0000256" key="1">
    <source>
        <dbReference type="ARBA" id="ARBA00004651"/>
    </source>
</evidence>
<dbReference type="InterPro" id="IPR050809">
    <property type="entry name" value="UgpAE/MalFG_permease"/>
</dbReference>
<evidence type="ECO:0000313" key="10">
    <source>
        <dbReference type="Proteomes" id="UP001493487"/>
    </source>
</evidence>
<evidence type="ECO:0000259" key="8">
    <source>
        <dbReference type="PROSITE" id="PS50928"/>
    </source>
</evidence>
<dbReference type="Pfam" id="PF00528">
    <property type="entry name" value="BPD_transp_1"/>
    <property type="match status" value="1"/>
</dbReference>
<dbReference type="PANTHER" id="PTHR43227">
    <property type="entry name" value="BLL4140 PROTEIN"/>
    <property type="match status" value="1"/>
</dbReference>
<organism evidence="9 10">
    <name type="scientific">Cohnella silvisoli</name>
    <dbReference type="NCBI Taxonomy" id="2873699"/>
    <lineage>
        <taxon>Bacteria</taxon>
        <taxon>Bacillati</taxon>
        <taxon>Bacillota</taxon>
        <taxon>Bacilli</taxon>
        <taxon>Bacillales</taxon>
        <taxon>Paenibacillaceae</taxon>
        <taxon>Cohnella</taxon>
    </lineage>
</organism>
<dbReference type="RefSeq" id="WP_232189961.1">
    <property type="nucleotide sequence ID" value="NZ_JAIOAP010000025.1"/>
</dbReference>
<sequence>MHSKSSLIREWTKNKVLFLMVLPAVLYYFLFSYLPLAGMVLAFKSYRFDSGIFGSPWAGLRNFEFFFKSGKAWLITSNTVVYNVAFIVSGLILQLLVAIVVAEAAGRYVKKFMQTTLLFPFFLSWVVVGSFVYNLFNYDFGSINGMLKYFGIGSVDFYGNTDYWEYILVFFNNWKYIGYNSLIYLAVIVSIDRSLFEAAEIDGASIFQRIRTITLPLMIPTIMILLLLSIGNIFRGNFDLFYQIIGNNGLLFDATDVIDTYVFRSLIHSQDIGMSAAAGLYQSALCFAIIMLSNFIVKKIQPDYSLF</sequence>
<keyword evidence="6 7" id="KW-0472">Membrane</keyword>
<feature type="transmembrane region" description="Helical" evidence="7">
    <location>
        <begin position="16"/>
        <end position="43"/>
    </location>
</feature>
<feature type="domain" description="ABC transmembrane type-1" evidence="8">
    <location>
        <begin position="76"/>
        <end position="293"/>
    </location>
</feature>
<reference evidence="9 10" key="1">
    <citation type="journal article" date="2023" name="Genome Announc.">
        <title>Pan-Genome Analyses of the Genus Cohnella and Proposal of the Novel Species Cohnella silvisoli sp. nov., Isolated from Forest Soil.</title>
        <authorList>
            <person name="Wang C."/>
            <person name="Mao L."/>
            <person name="Bao G."/>
            <person name="Zhu H."/>
        </authorList>
    </citation>
    <scope>NUCLEOTIDE SEQUENCE [LARGE SCALE GENOMIC DNA]</scope>
    <source>
        <strain evidence="9 10">NL03-T5-1</strain>
    </source>
</reference>
<dbReference type="InterPro" id="IPR000515">
    <property type="entry name" value="MetI-like"/>
</dbReference>
<dbReference type="EMBL" id="JASKHM010000026">
    <property type="protein sequence ID" value="MEQ4486878.1"/>
    <property type="molecule type" value="Genomic_DNA"/>
</dbReference>
<keyword evidence="10" id="KW-1185">Reference proteome</keyword>
<keyword evidence="2 7" id="KW-0813">Transport</keyword>
<dbReference type="PANTHER" id="PTHR43227:SF11">
    <property type="entry name" value="BLL4140 PROTEIN"/>
    <property type="match status" value="1"/>
</dbReference>
<dbReference type="CDD" id="cd06261">
    <property type="entry name" value="TM_PBP2"/>
    <property type="match status" value="1"/>
</dbReference>
<proteinExistence type="inferred from homology"/>
<comment type="caution">
    <text evidence="9">The sequence shown here is derived from an EMBL/GenBank/DDBJ whole genome shotgun (WGS) entry which is preliminary data.</text>
</comment>
<evidence type="ECO:0000256" key="2">
    <source>
        <dbReference type="ARBA" id="ARBA00022448"/>
    </source>
</evidence>
<dbReference type="Proteomes" id="UP001493487">
    <property type="component" value="Unassembled WGS sequence"/>
</dbReference>
<keyword evidence="3" id="KW-1003">Cell membrane</keyword>
<dbReference type="Gene3D" id="1.10.3720.10">
    <property type="entry name" value="MetI-like"/>
    <property type="match status" value="1"/>
</dbReference>
<feature type="transmembrane region" description="Helical" evidence="7">
    <location>
        <begin position="217"/>
        <end position="234"/>
    </location>
</feature>
<evidence type="ECO:0000256" key="3">
    <source>
        <dbReference type="ARBA" id="ARBA00022475"/>
    </source>
</evidence>
<feature type="transmembrane region" description="Helical" evidence="7">
    <location>
        <begin position="272"/>
        <end position="297"/>
    </location>
</feature>
<feature type="transmembrane region" description="Helical" evidence="7">
    <location>
        <begin position="80"/>
        <end position="105"/>
    </location>
</feature>
<feature type="transmembrane region" description="Helical" evidence="7">
    <location>
        <begin position="117"/>
        <end position="136"/>
    </location>
</feature>
<feature type="transmembrane region" description="Helical" evidence="7">
    <location>
        <begin position="176"/>
        <end position="196"/>
    </location>
</feature>
<name>A0ABV1L492_9BACL</name>
<keyword evidence="5 7" id="KW-1133">Transmembrane helix</keyword>
<gene>
    <name evidence="9" type="ORF">QJS35_31330</name>
</gene>
<evidence type="ECO:0000313" key="9">
    <source>
        <dbReference type="EMBL" id="MEQ4486878.1"/>
    </source>
</evidence>
<evidence type="ECO:0000256" key="6">
    <source>
        <dbReference type="ARBA" id="ARBA00023136"/>
    </source>
</evidence>
<dbReference type="InterPro" id="IPR035906">
    <property type="entry name" value="MetI-like_sf"/>
</dbReference>
<dbReference type="SUPFAM" id="SSF161098">
    <property type="entry name" value="MetI-like"/>
    <property type="match status" value="1"/>
</dbReference>
<evidence type="ECO:0000256" key="7">
    <source>
        <dbReference type="RuleBase" id="RU363032"/>
    </source>
</evidence>
<evidence type="ECO:0000256" key="5">
    <source>
        <dbReference type="ARBA" id="ARBA00022989"/>
    </source>
</evidence>